<accession>A0AAE3W0Q6</accession>
<evidence type="ECO:0000313" key="3">
    <source>
        <dbReference type="Proteomes" id="UP001240236"/>
    </source>
</evidence>
<keyword evidence="3" id="KW-1185">Reference proteome</keyword>
<protein>
    <submittedName>
        <fullName evidence="2">NitT/TauT family transport system substrate-binding protein</fullName>
    </submittedName>
</protein>
<sequence length="327" mass="33722">MAVVAVAGCTDSGDSGGDSASGELTKVTYLTAFNTFGREGYAYVAKEKGFFEEVGLDVDIQVGTGSGENMAALQSGAADFAPVDSTGYMLTKANGKTEGITAVAAVQQRSMVGIMTLDDKGITTPKDLEGKKLGDQNGATTSILFPLYAKLAGFDDKKVTIVPTEAGALGPALGQGRVDAIGQFVVGQPLIEKAAGGGTRKAVSLPFSDVITDLYGHFLLTSDKIANENPEMAQKFATALLKGMDYSINNPKESADILAKAVPETDVEVAAAEMVIMKTYTIGDAPKLGVVDADRVAKVIAILEGAGSIPAGKTPADFVKIDLAPKA</sequence>
<dbReference type="EMBL" id="JAUSUZ010000001">
    <property type="protein sequence ID" value="MDQ0367137.1"/>
    <property type="molecule type" value="Genomic_DNA"/>
</dbReference>
<dbReference type="AlphaFoldDB" id="A0AAE3W0Q6"/>
<dbReference type="Pfam" id="PF09084">
    <property type="entry name" value="NMT1"/>
    <property type="match status" value="1"/>
</dbReference>
<dbReference type="PANTHER" id="PTHR31528:SF15">
    <property type="entry name" value="RIBOFLAVIN-BINDING PROTEIN RIBY"/>
    <property type="match status" value="1"/>
</dbReference>
<organism evidence="2 3">
    <name type="scientific">Catenuloplanes indicus</name>
    <dbReference type="NCBI Taxonomy" id="137267"/>
    <lineage>
        <taxon>Bacteria</taxon>
        <taxon>Bacillati</taxon>
        <taxon>Actinomycetota</taxon>
        <taxon>Actinomycetes</taxon>
        <taxon>Micromonosporales</taxon>
        <taxon>Micromonosporaceae</taxon>
        <taxon>Catenuloplanes</taxon>
    </lineage>
</organism>
<dbReference type="Proteomes" id="UP001240236">
    <property type="component" value="Unassembled WGS sequence"/>
</dbReference>
<evidence type="ECO:0000259" key="1">
    <source>
        <dbReference type="Pfam" id="PF09084"/>
    </source>
</evidence>
<dbReference type="InterPro" id="IPR015168">
    <property type="entry name" value="SsuA/THI5"/>
</dbReference>
<name>A0AAE3W0Q6_9ACTN</name>
<reference evidence="2 3" key="1">
    <citation type="submission" date="2023-07" db="EMBL/GenBank/DDBJ databases">
        <title>Sequencing the genomes of 1000 actinobacteria strains.</title>
        <authorList>
            <person name="Klenk H.-P."/>
        </authorList>
    </citation>
    <scope>NUCLEOTIDE SEQUENCE [LARGE SCALE GENOMIC DNA]</scope>
    <source>
        <strain evidence="2 3">DSM 44709</strain>
    </source>
</reference>
<evidence type="ECO:0000313" key="2">
    <source>
        <dbReference type="EMBL" id="MDQ0367137.1"/>
    </source>
</evidence>
<dbReference type="Gene3D" id="3.40.190.10">
    <property type="entry name" value="Periplasmic binding protein-like II"/>
    <property type="match status" value="2"/>
</dbReference>
<dbReference type="PANTHER" id="PTHR31528">
    <property type="entry name" value="4-AMINO-5-HYDROXYMETHYL-2-METHYLPYRIMIDINE PHOSPHATE SYNTHASE THI11-RELATED"/>
    <property type="match status" value="1"/>
</dbReference>
<dbReference type="InterPro" id="IPR027939">
    <property type="entry name" value="NMT1/THI5"/>
</dbReference>
<dbReference type="SUPFAM" id="SSF53850">
    <property type="entry name" value="Periplasmic binding protein-like II"/>
    <property type="match status" value="1"/>
</dbReference>
<gene>
    <name evidence="2" type="ORF">J2S42_003806</name>
</gene>
<dbReference type="GO" id="GO:0009228">
    <property type="term" value="P:thiamine biosynthetic process"/>
    <property type="evidence" value="ECO:0007669"/>
    <property type="project" value="InterPro"/>
</dbReference>
<dbReference type="RefSeq" id="WP_307240994.1">
    <property type="nucleotide sequence ID" value="NZ_JAUSUZ010000001.1"/>
</dbReference>
<comment type="caution">
    <text evidence="2">The sequence shown here is derived from an EMBL/GenBank/DDBJ whole genome shotgun (WGS) entry which is preliminary data.</text>
</comment>
<proteinExistence type="predicted"/>
<feature type="domain" description="SsuA/THI5-like" evidence="1">
    <location>
        <begin position="43"/>
        <end position="253"/>
    </location>
</feature>